<feature type="domain" description="Peptidase S1" evidence="11">
    <location>
        <begin position="41"/>
        <end position="288"/>
    </location>
</feature>
<dbReference type="GO" id="GO:0005576">
    <property type="term" value="C:extracellular region"/>
    <property type="evidence" value="ECO:0007669"/>
    <property type="project" value="UniProtKB-SubCell"/>
</dbReference>
<sequence>MYYWQLISCLILSSVLCSMSQTLGPNRLTCGKRKVKTIHLIHNGIDAKPGHWPWHAAIYHRVRGKLEYACGGSIIDEETILTAAHCVFLDSGLIAESRIAVHVGAIHLNEESEYVQQHTVDEVIAHPGYNASRFMNDIALLKLTNNITMTEFVQPVCLWTMDSNQELIVGKNGTLVGFGLNEKDVVSQELKQAPIGVVDALTCIKSDRVSYANQLTSEMFCGGGQQGVSACNGDSGGGLFFNVEGKWFVRGIVSFIPFRKRTKLCDPSKFTAFTDVAKYMGWIELYVNARVLLIDTNELEVDYEEKLPLFNLNTCGIKLEASEANGKPTTLPWLGTAATSTGEFKCVVTLVSEWYAVGPASCFQDDGKELLIQFGGQEEVTERKCLEDADRTVCTYPTQLRNIQQVIVHPRFSKNAIYNDIALIEFQTPADITQPNVNPICLPVTPALYTNLTTNLSVVTYETGDSIYRDQILNDVDLSVCARVYKRAGLPVEEKSLCVMVPEEDLTKCSSIGKGAPLYERAKYDGGERYILRGLDILGLTCVGAVSIVNAYLDLYAYLDWILYNMKHNVVRTAEAEAANASLAEWITLQQQPGNEKLKLFDMTTCGENVRNGEARTVIPWIGTLKVIDNSTNLLTAPGQSIVRAHETASIVVLISDRYALAPAHVFEEPTTWRSIILGLTQYNPLLQIECVFRACDPPYQEVQIKNITIHPGYNSSSLVNNLALIELLEPANTTKPFISPICMPLTERFRNSTPLELLLPKYIYQEQSSKLSLLDRLNCEERFAQEGYLISVTDRLRCAVLEKDYGEAAAVKSGVPLQTLVKVGDQQRYFLSGINNFKDLVNYHNQYYPYLFTDINPYLDWILETMKLNDSESNDGPSELVRVEPVPIRNTSRRRLFNFNTCGLYTKGTSQSAIYEAEPWSGFVLALDPMYNSTSFERCAVVLISEWYAVGVASCIDPAKE</sequence>
<dbReference type="AlphaFoldDB" id="A0A182SEW0"/>
<dbReference type="PROSITE" id="PS50240">
    <property type="entry name" value="TRYPSIN_DOM"/>
    <property type="match status" value="3"/>
</dbReference>
<comment type="similarity">
    <text evidence="9">Belongs to the peptidase S1 family. CLIP subfamily.</text>
</comment>
<protein>
    <recommendedName>
        <fullName evidence="11">Peptidase S1 domain-containing protein</fullName>
    </recommendedName>
</protein>
<dbReference type="VEuPathDB" id="VectorBase:AMAM005396"/>
<feature type="chain" id="PRO_5008135677" description="Peptidase S1 domain-containing protein" evidence="10">
    <location>
        <begin position="21"/>
        <end position="962"/>
    </location>
</feature>
<reference evidence="12" key="2">
    <citation type="submission" date="2020-05" db="UniProtKB">
        <authorList>
            <consortium name="EnsemblMetazoa"/>
        </authorList>
    </citation>
    <scope>IDENTIFICATION</scope>
    <source>
        <strain evidence="12">maculatus3</strain>
    </source>
</reference>
<dbReference type="PANTHER" id="PTHR24260">
    <property type="match status" value="1"/>
</dbReference>
<keyword evidence="8" id="KW-1015">Disulfide bond</keyword>
<dbReference type="Pfam" id="PF00089">
    <property type="entry name" value="Trypsin"/>
    <property type="match status" value="3"/>
</dbReference>
<keyword evidence="2" id="KW-0964">Secreted</keyword>
<proteinExistence type="inferred from homology"/>
<keyword evidence="5" id="KW-0378">Hydrolase</keyword>
<evidence type="ECO:0000256" key="1">
    <source>
        <dbReference type="ARBA" id="ARBA00004613"/>
    </source>
</evidence>
<evidence type="ECO:0000256" key="5">
    <source>
        <dbReference type="ARBA" id="ARBA00022801"/>
    </source>
</evidence>
<dbReference type="InterPro" id="IPR043504">
    <property type="entry name" value="Peptidase_S1_PA_chymotrypsin"/>
</dbReference>
<name>A0A182SEW0_9DIPT</name>
<feature type="domain" description="Peptidase S1" evidence="11">
    <location>
        <begin position="323"/>
        <end position="567"/>
    </location>
</feature>
<evidence type="ECO:0000256" key="3">
    <source>
        <dbReference type="ARBA" id="ARBA00022670"/>
    </source>
</evidence>
<dbReference type="Proteomes" id="UP000075901">
    <property type="component" value="Unassembled WGS sequence"/>
</dbReference>
<keyword evidence="6" id="KW-0720">Serine protease</keyword>
<dbReference type="FunFam" id="2.40.10.10:FF:000146">
    <property type="entry name" value="Serine protease 53"/>
    <property type="match status" value="1"/>
</dbReference>
<evidence type="ECO:0000256" key="2">
    <source>
        <dbReference type="ARBA" id="ARBA00022525"/>
    </source>
</evidence>
<dbReference type="PRINTS" id="PR00722">
    <property type="entry name" value="CHYMOTRYPSIN"/>
</dbReference>
<dbReference type="CDD" id="cd00190">
    <property type="entry name" value="Tryp_SPc"/>
    <property type="match status" value="1"/>
</dbReference>
<keyword evidence="7" id="KW-0865">Zymogen</keyword>
<dbReference type="PROSITE" id="PS00134">
    <property type="entry name" value="TRYPSIN_HIS"/>
    <property type="match status" value="1"/>
</dbReference>
<dbReference type="InterPro" id="IPR001314">
    <property type="entry name" value="Peptidase_S1A"/>
</dbReference>
<evidence type="ECO:0000256" key="4">
    <source>
        <dbReference type="ARBA" id="ARBA00022729"/>
    </source>
</evidence>
<organism evidence="12 13">
    <name type="scientific">Anopheles maculatus</name>
    <dbReference type="NCBI Taxonomy" id="74869"/>
    <lineage>
        <taxon>Eukaryota</taxon>
        <taxon>Metazoa</taxon>
        <taxon>Ecdysozoa</taxon>
        <taxon>Arthropoda</taxon>
        <taxon>Hexapoda</taxon>
        <taxon>Insecta</taxon>
        <taxon>Pterygota</taxon>
        <taxon>Neoptera</taxon>
        <taxon>Endopterygota</taxon>
        <taxon>Diptera</taxon>
        <taxon>Nematocera</taxon>
        <taxon>Culicoidea</taxon>
        <taxon>Culicidae</taxon>
        <taxon>Anophelinae</taxon>
        <taxon>Anopheles</taxon>
        <taxon>Anopheles maculatus group</taxon>
    </lineage>
</organism>
<dbReference type="GO" id="GO:0006508">
    <property type="term" value="P:proteolysis"/>
    <property type="evidence" value="ECO:0007669"/>
    <property type="project" value="UniProtKB-KW"/>
</dbReference>
<feature type="signal peptide" evidence="10">
    <location>
        <begin position="1"/>
        <end position="20"/>
    </location>
</feature>
<comment type="subcellular location">
    <subcellularLocation>
        <location evidence="1">Secreted</location>
    </subcellularLocation>
</comment>
<dbReference type="EnsemblMetazoa" id="AMAM005396-RA">
    <property type="protein sequence ID" value="AMAM005396-PA"/>
    <property type="gene ID" value="AMAM005396"/>
</dbReference>
<evidence type="ECO:0000313" key="12">
    <source>
        <dbReference type="EnsemblMetazoa" id="AMAM005396-PA"/>
    </source>
</evidence>
<evidence type="ECO:0000313" key="13">
    <source>
        <dbReference type="Proteomes" id="UP000075901"/>
    </source>
</evidence>
<evidence type="ECO:0000256" key="6">
    <source>
        <dbReference type="ARBA" id="ARBA00022825"/>
    </source>
</evidence>
<dbReference type="Gene3D" id="2.40.10.10">
    <property type="entry name" value="Trypsin-like serine proteases"/>
    <property type="match status" value="4"/>
</dbReference>
<evidence type="ECO:0000256" key="8">
    <source>
        <dbReference type="ARBA" id="ARBA00023157"/>
    </source>
</evidence>
<reference evidence="13" key="1">
    <citation type="submission" date="2013-09" db="EMBL/GenBank/DDBJ databases">
        <title>The Genome Sequence of Anopheles maculatus species B.</title>
        <authorList>
            <consortium name="The Broad Institute Genomics Platform"/>
            <person name="Neafsey D.E."/>
            <person name="Besansky N."/>
            <person name="Howell P."/>
            <person name="Walton C."/>
            <person name="Young S.K."/>
            <person name="Zeng Q."/>
            <person name="Gargeya S."/>
            <person name="Fitzgerald M."/>
            <person name="Haas B."/>
            <person name="Abouelleil A."/>
            <person name="Allen A.W."/>
            <person name="Alvarado L."/>
            <person name="Arachchi H.M."/>
            <person name="Berlin A.M."/>
            <person name="Chapman S.B."/>
            <person name="Gainer-Dewar J."/>
            <person name="Goldberg J."/>
            <person name="Griggs A."/>
            <person name="Gujja S."/>
            <person name="Hansen M."/>
            <person name="Howarth C."/>
            <person name="Imamovic A."/>
            <person name="Ireland A."/>
            <person name="Larimer J."/>
            <person name="McCowan C."/>
            <person name="Murphy C."/>
            <person name="Pearson M."/>
            <person name="Poon T.W."/>
            <person name="Priest M."/>
            <person name="Roberts A."/>
            <person name="Saif S."/>
            <person name="Shea T."/>
            <person name="Sisk P."/>
            <person name="Sykes S."/>
            <person name="Wortman J."/>
            <person name="Nusbaum C."/>
            <person name="Birren B."/>
        </authorList>
    </citation>
    <scope>NUCLEOTIDE SEQUENCE [LARGE SCALE GENOMIC DNA]</scope>
    <source>
        <strain evidence="13">maculatus3</strain>
    </source>
</reference>
<dbReference type="InterPro" id="IPR009003">
    <property type="entry name" value="Peptidase_S1_PA"/>
</dbReference>
<accession>A0A182SEW0</accession>
<dbReference type="InterPro" id="IPR051333">
    <property type="entry name" value="CLIP_Serine_Protease"/>
</dbReference>
<dbReference type="GO" id="GO:0004252">
    <property type="term" value="F:serine-type endopeptidase activity"/>
    <property type="evidence" value="ECO:0007669"/>
    <property type="project" value="InterPro"/>
</dbReference>
<dbReference type="SMART" id="SM00020">
    <property type="entry name" value="Tryp_SPc"/>
    <property type="match status" value="1"/>
</dbReference>
<dbReference type="InterPro" id="IPR018114">
    <property type="entry name" value="TRYPSIN_HIS"/>
</dbReference>
<keyword evidence="13" id="KW-1185">Reference proteome</keyword>
<dbReference type="SUPFAM" id="SSF50494">
    <property type="entry name" value="Trypsin-like serine proteases"/>
    <property type="match status" value="3"/>
</dbReference>
<evidence type="ECO:0000256" key="7">
    <source>
        <dbReference type="ARBA" id="ARBA00023145"/>
    </source>
</evidence>
<evidence type="ECO:0000256" key="9">
    <source>
        <dbReference type="ARBA" id="ARBA00024195"/>
    </source>
</evidence>
<dbReference type="PANTHER" id="PTHR24260:SF139">
    <property type="entry name" value="CLIP DOMAIN-CONTAINING SERINE PROTEASE"/>
    <property type="match status" value="1"/>
</dbReference>
<keyword evidence="4 10" id="KW-0732">Signal</keyword>
<evidence type="ECO:0000256" key="10">
    <source>
        <dbReference type="SAM" id="SignalP"/>
    </source>
</evidence>
<evidence type="ECO:0000259" key="11">
    <source>
        <dbReference type="PROSITE" id="PS50240"/>
    </source>
</evidence>
<feature type="domain" description="Peptidase S1" evidence="11">
    <location>
        <begin position="610"/>
        <end position="868"/>
    </location>
</feature>
<keyword evidence="3" id="KW-0645">Protease</keyword>
<dbReference type="InterPro" id="IPR001254">
    <property type="entry name" value="Trypsin_dom"/>
</dbReference>